<protein>
    <submittedName>
        <fullName evidence="1">XRE family transcriptional regulator</fullName>
    </submittedName>
</protein>
<evidence type="ECO:0000313" key="1">
    <source>
        <dbReference type="EMBL" id="RKI87904.1"/>
    </source>
</evidence>
<accession>A0A3A9A9T5</accession>
<dbReference type="SUPFAM" id="SSF47413">
    <property type="entry name" value="lambda repressor-like DNA-binding domains"/>
    <property type="match status" value="1"/>
</dbReference>
<gene>
    <name evidence="1" type="ORF">D7V94_20290</name>
</gene>
<dbReference type="OrthoDB" id="9804275at2"/>
<dbReference type="EMBL" id="RAYQ01000034">
    <property type="protein sequence ID" value="RKI87904.1"/>
    <property type="molecule type" value="Genomic_DNA"/>
</dbReference>
<name>A0A3A9A9T5_9FIRM</name>
<comment type="caution">
    <text evidence="1">The sequence shown here is derived from an EMBL/GenBank/DDBJ whole genome shotgun (WGS) entry which is preliminary data.</text>
</comment>
<keyword evidence="2" id="KW-1185">Reference proteome</keyword>
<dbReference type="Proteomes" id="UP000280696">
    <property type="component" value="Unassembled WGS sequence"/>
</dbReference>
<reference evidence="1 2" key="1">
    <citation type="submission" date="2018-09" db="EMBL/GenBank/DDBJ databases">
        <title>Murine metabolic-syndrome-specific gut microbial biobank.</title>
        <authorList>
            <person name="Liu C."/>
        </authorList>
    </citation>
    <scope>NUCLEOTIDE SEQUENCE [LARGE SCALE GENOMIC DNA]</scope>
    <source>
        <strain evidence="1 2">0.1xD8-82</strain>
    </source>
</reference>
<sequence>MELRKRVKSFLDDTGATVIAFCKKINISNTYYYRWIHGEIEFSNDICNRIEAFLNEVYAK</sequence>
<evidence type="ECO:0000313" key="2">
    <source>
        <dbReference type="Proteomes" id="UP000280696"/>
    </source>
</evidence>
<dbReference type="GO" id="GO:0003677">
    <property type="term" value="F:DNA binding"/>
    <property type="evidence" value="ECO:0007669"/>
    <property type="project" value="InterPro"/>
</dbReference>
<dbReference type="InterPro" id="IPR010982">
    <property type="entry name" value="Lambda_DNA-bd_dom_sf"/>
</dbReference>
<proteinExistence type="predicted"/>
<dbReference type="AlphaFoldDB" id="A0A3A9A9T5"/>
<organism evidence="1 2">
    <name type="scientific">Parablautia intestinalis</name>
    <dbReference type="NCBI Taxonomy" id="2320100"/>
    <lineage>
        <taxon>Bacteria</taxon>
        <taxon>Bacillati</taxon>
        <taxon>Bacillota</taxon>
        <taxon>Clostridia</taxon>
        <taxon>Lachnospirales</taxon>
        <taxon>Lachnospiraceae</taxon>
        <taxon>Parablautia</taxon>
    </lineage>
</organism>
<dbReference type="RefSeq" id="WP_120472125.1">
    <property type="nucleotide sequence ID" value="NZ_RAYQ01000034.1"/>
</dbReference>